<evidence type="ECO:0000256" key="1">
    <source>
        <dbReference type="SAM" id="Phobius"/>
    </source>
</evidence>
<feature type="transmembrane region" description="Helical" evidence="1">
    <location>
        <begin position="701"/>
        <end position="724"/>
    </location>
</feature>
<feature type="transmembrane region" description="Helical" evidence="1">
    <location>
        <begin position="792"/>
        <end position="815"/>
    </location>
</feature>
<dbReference type="SUPFAM" id="SSF52058">
    <property type="entry name" value="L domain-like"/>
    <property type="match status" value="1"/>
</dbReference>
<comment type="caution">
    <text evidence="2">The sequence shown here is derived from an EMBL/GenBank/DDBJ whole genome shotgun (WGS) entry which is preliminary data.</text>
</comment>
<feature type="transmembrane region" description="Helical" evidence="1">
    <location>
        <begin position="146"/>
        <end position="165"/>
    </location>
</feature>
<keyword evidence="3" id="KW-1185">Reference proteome</keyword>
<keyword evidence="1" id="KW-1133">Transmembrane helix</keyword>
<dbReference type="EMBL" id="BRYB01000509">
    <property type="protein sequence ID" value="GMI31444.1"/>
    <property type="molecule type" value="Genomic_DNA"/>
</dbReference>
<gene>
    <name evidence="2" type="ORF">TeGR_g5200</name>
</gene>
<feature type="transmembrane region" description="Helical" evidence="1">
    <location>
        <begin position="27"/>
        <end position="47"/>
    </location>
</feature>
<name>A0ABQ6MSQ9_9STRA</name>
<feature type="transmembrane region" description="Helical" evidence="1">
    <location>
        <begin position="851"/>
        <end position="868"/>
    </location>
</feature>
<evidence type="ECO:0000313" key="3">
    <source>
        <dbReference type="Proteomes" id="UP001165060"/>
    </source>
</evidence>
<dbReference type="Proteomes" id="UP001165060">
    <property type="component" value="Unassembled WGS sequence"/>
</dbReference>
<reference evidence="2 3" key="1">
    <citation type="journal article" date="2023" name="Commun. Biol.">
        <title>Genome analysis of Parmales, the sister group of diatoms, reveals the evolutionary specialization of diatoms from phago-mixotrophs to photoautotrophs.</title>
        <authorList>
            <person name="Ban H."/>
            <person name="Sato S."/>
            <person name="Yoshikawa S."/>
            <person name="Yamada K."/>
            <person name="Nakamura Y."/>
            <person name="Ichinomiya M."/>
            <person name="Sato N."/>
            <person name="Blanc-Mathieu R."/>
            <person name="Endo H."/>
            <person name="Kuwata A."/>
            <person name="Ogata H."/>
        </authorList>
    </citation>
    <scope>NUCLEOTIDE SEQUENCE [LARGE SCALE GENOMIC DNA]</scope>
</reference>
<sequence length="935" mass="103888">MSGCKPLLLCADDEYMRDESCEKCNNTMSFVLVGVSLLSFVAIIYVVDLKSQQQGTMIGIKSVTAFYQSAQLTTLVSIPWPKIALWAPFTVPYGDANCLTNQVGWNQQLSFFVYVYGTLIALGYLRRRASRRPKDSAERRSCYEQFVLLTVISYSPLVQNATSMYRCVEDPDLGLVLASDARVSCEMSVLRTATIVHAIAVIVVVGFGLPLFVVWKMLQLRREDKLDVDSIYAGLFEWYALERPYWEAVQLFKKLLLVLAGSLLAILGAVSRSLVDVFGTIFAIMNIAYVNERSEQAKKVQLHFCFCYFGLCPDVESHAADERSEYVLGVIYAFTKSGGSDKIAPMLTSVTTRGGVSPITKQASGWKSQVKAIEESEGLKPETVDQMKKELKLLQGKVVANIEKELKAASDKGEEERGAVFKEANELIACIDADAKRLHGADVETVGRAEKLVPDLWFAHLVKGRRWAAVQAMAVDEEAPTDAAAMNSSGQQDAIGSIDTPTTVKIPREVTSLVDGIFEGLASLKQILMHDGITSIGDSAFRGCSSLEHVKIPAGVTHLRRSVFEGCTALITVDAHSDIEWIDRSAFKDCSALKAWAGGLKEGAQVHHEAFLNCNALLKSPSTPGAIRLLVSQYFELAEPFRCLGGPIKSRVTNTAAARNAARLVLWSRWGLLLDTVLRCYIAAELTNLMGVQGDAAISQIITILFTVPALASFTLMLDVRPLLEGTRASKAKIFWLFGSRTSLFGWVYMKLKFLIMFQSMLWLVWFSFYEPDKIKEASDQFEDRYRINLETFSACVATQVAVALLTYLVMYHCLKRIDQDDRRNVFPSHDYRADAVCCCKPCRGTPLLGCYWLVYAIVFLFFTYVLYELSVSCSHRYEYEDDDYESPDCGKGSTIAILATCLFGCMVAHQCYYNQEANKVASVEGESEDIEEVA</sequence>
<protein>
    <submittedName>
        <fullName evidence="2">Uncharacterized protein</fullName>
    </submittedName>
</protein>
<feature type="transmembrane region" description="Helical" evidence="1">
    <location>
        <begin position="255"/>
        <end position="275"/>
    </location>
</feature>
<keyword evidence="1" id="KW-0812">Transmembrane</keyword>
<keyword evidence="1" id="KW-0472">Membrane</keyword>
<organism evidence="2 3">
    <name type="scientific">Tetraparma gracilis</name>
    <dbReference type="NCBI Taxonomy" id="2962635"/>
    <lineage>
        <taxon>Eukaryota</taxon>
        <taxon>Sar</taxon>
        <taxon>Stramenopiles</taxon>
        <taxon>Ochrophyta</taxon>
        <taxon>Bolidophyceae</taxon>
        <taxon>Parmales</taxon>
        <taxon>Triparmaceae</taxon>
        <taxon>Tetraparma</taxon>
    </lineage>
</organism>
<dbReference type="InterPro" id="IPR026906">
    <property type="entry name" value="LRR_5"/>
</dbReference>
<dbReference type="Pfam" id="PF13306">
    <property type="entry name" value="LRR_5"/>
    <property type="match status" value="1"/>
</dbReference>
<evidence type="ECO:0000313" key="2">
    <source>
        <dbReference type="EMBL" id="GMI31444.1"/>
    </source>
</evidence>
<feature type="transmembrane region" description="Helical" evidence="1">
    <location>
        <begin position="109"/>
        <end position="125"/>
    </location>
</feature>
<proteinExistence type="predicted"/>
<dbReference type="Gene3D" id="3.80.10.10">
    <property type="entry name" value="Ribonuclease Inhibitor"/>
    <property type="match status" value="1"/>
</dbReference>
<feature type="transmembrane region" description="Helical" evidence="1">
    <location>
        <begin position="744"/>
        <end position="766"/>
    </location>
</feature>
<dbReference type="InterPro" id="IPR032675">
    <property type="entry name" value="LRR_dom_sf"/>
</dbReference>
<accession>A0ABQ6MSQ9</accession>
<feature type="transmembrane region" description="Helical" evidence="1">
    <location>
        <begin position="195"/>
        <end position="215"/>
    </location>
</feature>